<sequence length="346" mass="39180">MKKIIPFLIIFGFFAACSEDEEKVNLKMFSFDTDQNSSLMFQDNEPLEVMTSESRAYNIAQIIRVKAVDEKNIEVSNFAPFDIENVTILATIEGMGQLKLFQIKKIRAHATQSMKYPFLEGTTLFLDMDNKVVDLSQYKTSGMDPTKISFDFTGDSEIILRLKKLKALKWKIKYHDFDPNNDPNNNWEPITAKDIRRFSGLMINMGSVFVSDKFKQAFLNETIIGNDGTTVLTMAEKEKAYNDILVHPRFNCGKCTNVSGLGGGATLGYAEHILKDYIKMDTGDITAHEIGHCVGFNHDSNMTYSKKINNVSTGFSPVMSRINKEFFNGGLFIVTPQNYYKPADFQ</sequence>
<evidence type="ECO:0000313" key="2">
    <source>
        <dbReference type="Proteomes" id="UP000184516"/>
    </source>
</evidence>
<reference evidence="2" key="1">
    <citation type="submission" date="2016-11" db="EMBL/GenBank/DDBJ databases">
        <authorList>
            <person name="Varghese N."/>
            <person name="Submissions S."/>
        </authorList>
    </citation>
    <scope>NUCLEOTIDE SEQUENCE [LARGE SCALE GENOMIC DNA]</scope>
    <source>
        <strain evidence="2">DSM 19978</strain>
    </source>
</reference>
<keyword evidence="2" id="KW-1185">Reference proteome</keyword>
<dbReference type="AlphaFoldDB" id="A0A1M5HEJ8"/>
<evidence type="ECO:0008006" key="3">
    <source>
        <dbReference type="Google" id="ProtNLM"/>
    </source>
</evidence>
<accession>A0A1M5HEJ8</accession>
<protein>
    <recommendedName>
        <fullName evidence="3">Metallo-peptidase family M12B Reprolysin-like</fullName>
    </recommendedName>
</protein>
<dbReference type="PROSITE" id="PS51257">
    <property type="entry name" value="PROKAR_LIPOPROTEIN"/>
    <property type="match status" value="1"/>
</dbReference>
<proteinExistence type="predicted"/>
<dbReference type="RefSeq" id="WP_073369146.1">
    <property type="nucleotide sequence ID" value="NZ_FQWB01000002.1"/>
</dbReference>
<organism evidence="1 2">
    <name type="scientific">Flavobacterium fluvii</name>
    <dbReference type="NCBI Taxonomy" id="468056"/>
    <lineage>
        <taxon>Bacteria</taxon>
        <taxon>Pseudomonadati</taxon>
        <taxon>Bacteroidota</taxon>
        <taxon>Flavobacteriia</taxon>
        <taxon>Flavobacteriales</taxon>
        <taxon>Flavobacteriaceae</taxon>
        <taxon>Flavobacterium</taxon>
    </lineage>
</organism>
<evidence type="ECO:0000313" key="1">
    <source>
        <dbReference type="EMBL" id="SHG14383.1"/>
    </source>
</evidence>
<dbReference type="SUPFAM" id="SSF55486">
    <property type="entry name" value="Metalloproteases ('zincins'), catalytic domain"/>
    <property type="match status" value="1"/>
</dbReference>
<gene>
    <name evidence="1" type="ORF">SAMN05443549_102204</name>
</gene>
<dbReference type="Proteomes" id="UP000184516">
    <property type="component" value="Unassembled WGS sequence"/>
</dbReference>
<name>A0A1M5HEJ8_9FLAO</name>
<dbReference type="OrthoDB" id="1184659at2"/>
<dbReference type="EMBL" id="FQWB01000002">
    <property type="protein sequence ID" value="SHG14383.1"/>
    <property type="molecule type" value="Genomic_DNA"/>
</dbReference>